<evidence type="ECO:0000313" key="1">
    <source>
        <dbReference type="EMBL" id="KOX92809.1"/>
    </source>
</evidence>
<comment type="caution">
    <text evidence="1">The sequence shown here is derived from an EMBL/GenBank/DDBJ whole genome shotgun (WGS) entry which is preliminary data.</text>
</comment>
<dbReference type="Proteomes" id="UP000037729">
    <property type="component" value="Unassembled WGS sequence"/>
</dbReference>
<dbReference type="STRING" id="1705562.AMS69_10125"/>
<name>A0A0M9AIN6_9EURY</name>
<accession>A0A0M9AIN6</accession>
<dbReference type="EMBL" id="LIUF01000003">
    <property type="protein sequence ID" value="KOX92809.1"/>
    <property type="molecule type" value="Genomic_DNA"/>
</dbReference>
<dbReference type="PATRIC" id="fig|1705562.3.peg.187"/>
<dbReference type="AlphaFoldDB" id="A0A0M9AIN6"/>
<gene>
    <name evidence="1" type="ORF">AMS69_10125</name>
</gene>
<sequence length="91" mass="10155">MSRTQTPDRIESETIDGIDTKVYIFHTDPEYSSRIEVEREESWEFGVDSEAVATLLSTSVVADDLLAEPNLPEWLIESLLGLGIEEIEGVA</sequence>
<reference evidence="1 2" key="1">
    <citation type="submission" date="2015-08" db="EMBL/GenBank/DDBJ databases">
        <title>Genomes of Isolates from Cabo Rojo, PR.</title>
        <authorList>
            <person name="Sanchez-Nieves R.L."/>
            <person name="Montalvo-Rodriguez R."/>
        </authorList>
    </citation>
    <scope>NUCLEOTIDE SEQUENCE [LARGE SCALE GENOMIC DNA]</scope>
    <source>
        <strain evidence="1 2">SL3</strain>
    </source>
</reference>
<organism evidence="1 2">
    <name type="scientific">Haloarcula rubripromontorii</name>
    <dbReference type="NCBI Taxonomy" id="1705562"/>
    <lineage>
        <taxon>Archaea</taxon>
        <taxon>Methanobacteriati</taxon>
        <taxon>Methanobacteriota</taxon>
        <taxon>Stenosarchaea group</taxon>
        <taxon>Halobacteria</taxon>
        <taxon>Halobacteriales</taxon>
        <taxon>Haloarculaceae</taxon>
        <taxon>Haloarcula</taxon>
    </lineage>
</organism>
<dbReference type="OrthoDB" id="221723at2157"/>
<protein>
    <submittedName>
        <fullName evidence="1">Uncharacterized protein</fullName>
    </submittedName>
</protein>
<proteinExistence type="predicted"/>
<evidence type="ECO:0000313" key="2">
    <source>
        <dbReference type="Proteomes" id="UP000037729"/>
    </source>
</evidence>
<dbReference type="RefSeq" id="WP_053967964.1">
    <property type="nucleotide sequence ID" value="NZ_LIUF01000003.1"/>
</dbReference>
<keyword evidence="2" id="KW-1185">Reference proteome</keyword>